<organism evidence="2 3">
    <name type="scientific">Desulfovibrio litoralis DSM 11393</name>
    <dbReference type="NCBI Taxonomy" id="1121455"/>
    <lineage>
        <taxon>Bacteria</taxon>
        <taxon>Pseudomonadati</taxon>
        <taxon>Thermodesulfobacteriota</taxon>
        <taxon>Desulfovibrionia</taxon>
        <taxon>Desulfovibrionales</taxon>
        <taxon>Desulfovibrionaceae</taxon>
        <taxon>Desulfovibrio</taxon>
    </lineage>
</organism>
<evidence type="ECO:0000313" key="3">
    <source>
        <dbReference type="Proteomes" id="UP000186469"/>
    </source>
</evidence>
<proteinExistence type="predicted"/>
<evidence type="ECO:0000256" key="1">
    <source>
        <dbReference type="SAM" id="Phobius"/>
    </source>
</evidence>
<evidence type="ECO:0000313" key="2">
    <source>
        <dbReference type="EMBL" id="SHN57585.1"/>
    </source>
</evidence>
<feature type="transmembrane region" description="Helical" evidence="1">
    <location>
        <begin position="7"/>
        <end position="28"/>
    </location>
</feature>
<feature type="transmembrane region" description="Helical" evidence="1">
    <location>
        <begin position="63"/>
        <end position="85"/>
    </location>
</feature>
<sequence length="167" mass="19079">MRLLLIMLQVIGICIAYMIGNVLMILILCSNAVLSYIFFAISLLIIGCCTFFYCNLSIQHRRIAWLFLCALLAVYAFSPLAHYGIPTKEYVNTSPSGKYRVEYYTPHYCPYAFFAYRDAFFIKVYNNEQERYVYTSDLDGGNAMFPILWGDGITVSYGISVPADKLN</sequence>
<protein>
    <submittedName>
        <fullName evidence="2">Uncharacterized protein</fullName>
    </submittedName>
</protein>
<keyword evidence="3" id="KW-1185">Reference proteome</keyword>
<dbReference type="AlphaFoldDB" id="A0A1M7SGH8"/>
<dbReference type="Proteomes" id="UP000186469">
    <property type="component" value="Unassembled WGS sequence"/>
</dbReference>
<keyword evidence="1" id="KW-0472">Membrane</keyword>
<feature type="transmembrane region" description="Helical" evidence="1">
    <location>
        <begin position="34"/>
        <end position="56"/>
    </location>
</feature>
<accession>A0A1M7SGH8</accession>
<keyword evidence="1" id="KW-1133">Transmembrane helix</keyword>
<keyword evidence="1" id="KW-0812">Transmembrane</keyword>
<name>A0A1M7SGH8_9BACT</name>
<dbReference type="STRING" id="1121455.SAMN02745728_00923"/>
<reference evidence="2 3" key="1">
    <citation type="submission" date="2016-12" db="EMBL/GenBank/DDBJ databases">
        <authorList>
            <person name="Song W.-J."/>
            <person name="Kurnit D.M."/>
        </authorList>
    </citation>
    <scope>NUCLEOTIDE SEQUENCE [LARGE SCALE GENOMIC DNA]</scope>
    <source>
        <strain evidence="2 3">DSM 11393</strain>
    </source>
</reference>
<gene>
    <name evidence="2" type="ORF">SAMN02745728_00923</name>
</gene>
<dbReference type="EMBL" id="FRDI01000003">
    <property type="protein sequence ID" value="SHN57585.1"/>
    <property type="molecule type" value="Genomic_DNA"/>
</dbReference>